<accession>A0A8T0GI82</accession>
<gene>
    <name evidence="2" type="ORF">KC19_10G049700</name>
</gene>
<evidence type="ECO:0000256" key="1">
    <source>
        <dbReference type="SAM" id="MobiDB-lite"/>
    </source>
</evidence>
<evidence type="ECO:0000313" key="2">
    <source>
        <dbReference type="EMBL" id="KAG0558733.1"/>
    </source>
</evidence>
<feature type="region of interest" description="Disordered" evidence="1">
    <location>
        <begin position="276"/>
        <end position="305"/>
    </location>
</feature>
<feature type="compositionally biased region" description="Basic residues" evidence="1">
    <location>
        <begin position="286"/>
        <end position="298"/>
    </location>
</feature>
<keyword evidence="3" id="KW-1185">Reference proteome</keyword>
<feature type="compositionally biased region" description="Basic residues" evidence="1">
    <location>
        <begin position="366"/>
        <end position="378"/>
    </location>
</feature>
<dbReference type="Proteomes" id="UP000822688">
    <property type="component" value="Chromosome 10"/>
</dbReference>
<feature type="region of interest" description="Disordered" evidence="1">
    <location>
        <begin position="361"/>
        <end position="406"/>
    </location>
</feature>
<protein>
    <submittedName>
        <fullName evidence="2">Uncharacterized protein</fullName>
    </submittedName>
</protein>
<dbReference type="EMBL" id="CM026431">
    <property type="protein sequence ID" value="KAG0558733.1"/>
    <property type="molecule type" value="Genomic_DNA"/>
</dbReference>
<organism evidence="2 3">
    <name type="scientific">Ceratodon purpureus</name>
    <name type="common">Fire moss</name>
    <name type="synonym">Dicranum purpureum</name>
    <dbReference type="NCBI Taxonomy" id="3225"/>
    <lineage>
        <taxon>Eukaryota</taxon>
        <taxon>Viridiplantae</taxon>
        <taxon>Streptophyta</taxon>
        <taxon>Embryophyta</taxon>
        <taxon>Bryophyta</taxon>
        <taxon>Bryophytina</taxon>
        <taxon>Bryopsida</taxon>
        <taxon>Dicranidae</taxon>
        <taxon>Pseudoditrichales</taxon>
        <taxon>Ditrichaceae</taxon>
        <taxon>Ceratodon</taxon>
    </lineage>
</organism>
<sequence length="406" mass="45561">MSTRKIRLSQKLTLRFRDLSMPEAGGDAAELMNQETDQGSDETFDSLPDLLPYLFQSQDKSSAPDLPYLETDCSTYKLWESCITDVIPLASQFEETERHWMLTGTQTSGADNLQSTDSDSITFPTRIGVRENLRRVQAFSPQTSIMYGKQDILRSEDLPTAHADATCDAAVRFEGQPEPLNIDGRINGISADCYLIVDEDATKESPIDESTVTNATYDATIEFEKQPDALDISGDTDGICADCYLFLDGDMMKESPSRESAVTDETVENSILSSISAVPDGQKEHSKIKKRTTRRKSPHQADSYYSLDFPKQFRKQKRSIAPRRREGQSASIDLVHTMNWLTDANIRQDRLEPDQVGEVIANLPNNKKKRTSQARKTKISSVKKLFDEPPANQSVNLQPSRRRGTK</sequence>
<comment type="caution">
    <text evidence="2">The sequence shown here is derived from an EMBL/GenBank/DDBJ whole genome shotgun (WGS) entry which is preliminary data.</text>
</comment>
<evidence type="ECO:0000313" key="3">
    <source>
        <dbReference type="Proteomes" id="UP000822688"/>
    </source>
</evidence>
<name>A0A8T0GI82_CERPU</name>
<reference evidence="2" key="1">
    <citation type="submission" date="2020-06" db="EMBL/GenBank/DDBJ databases">
        <title>WGS assembly of Ceratodon purpureus strain R40.</title>
        <authorList>
            <person name="Carey S.B."/>
            <person name="Jenkins J."/>
            <person name="Shu S."/>
            <person name="Lovell J.T."/>
            <person name="Sreedasyam A."/>
            <person name="Maumus F."/>
            <person name="Tiley G.P."/>
            <person name="Fernandez-Pozo N."/>
            <person name="Barry K."/>
            <person name="Chen C."/>
            <person name="Wang M."/>
            <person name="Lipzen A."/>
            <person name="Daum C."/>
            <person name="Saski C.A."/>
            <person name="Payton A.C."/>
            <person name="Mcbreen J.C."/>
            <person name="Conrad R.E."/>
            <person name="Kollar L.M."/>
            <person name="Olsson S."/>
            <person name="Huttunen S."/>
            <person name="Landis J.B."/>
            <person name="Wickett N.J."/>
            <person name="Johnson M.G."/>
            <person name="Rensing S.A."/>
            <person name="Grimwood J."/>
            <person name="Schmutz J."/>
            <person name="Mcdaniel S.F."/>
        </authorList>
    </citation>
    <scope>NUCLEOTIDE SEQUENCE</scope>
    <source>
        <strain evidence="2">R40</strain>
    </source>
</reference>
<dbReference type="AlphaFoldDB" id="A0A8T0GI82"/>
<proteinExistence type="predicted"/>